<evidence type="ECO:0000313" key="4">
    <source>
        <dbReference type="Proteomes" id="UP000235388"/>
    </source>
</evidence>
<evidence type="ECO:0000256" key="1">
    <source>
        <dbReference type="SAM" id="MobiDB-lite"/>
    </source>
</evidence>
<dbReference type="Proteomes" id="UP000235388">
    <property type="component" value="Unassembled WGS sequence"/>
</dbReference>
<comment type="caution">
    <text evidence="3">The sequence shown here is derived from an EMBL/GenBank/DDBJ whole genome shotgun (WGS) entry which is preliminary data.</text>
</comment>
<proteinExistence type="predicted"/>
<sequence length="116" mass="13257">MQISFIFSCLAFLALSHQALSVPMIGKYSRILNKQDRQLKVPATLKTSYDSTSHHEENDSLLSRPKKKVLQKAFSEKGPKLVADKALRAWKSLRSVNLRSRFTKDTKNPWGLLQNE</sequence>
<evidence type="ECO:0008006" key="5">
    <source>
        <dbReference type="Google" id="ProtNLM"/>
    </source>
</evidence>
<evidence type="ECO:0000256" key="2">
    <source>
        <dbReference type="SAM" id="SignalP"/>
    </source>
</evidence>
<reference evidence="3 4" key="1">
    <citation type="submission" date="2017-11" db="EMBL/GenBank/DDBJ databases">
        <title>De novo assembly and phasing of dikaryotic genomes from two isolates of Puccinia coronata f. sp. avenae, the causal agent of oat crown rust.</title>
        <authorList>
            <person name="Miller M.E."/>
            <person name="Zhang Y."/>
            <person name="Omidvar V."/>
            <person name="Sperschneider J."/>
            <person name="Schwessinger B."/>
            <person name="Raley C."/>
            <person name="Palmer J.M."/>
            <person name="Garnica D."/>
            <person name="Upadhyaya N."/>
            <person name="Rathjen J."/>
            <person name="Taylor J.M."/>
            <person name="Park R.F."/>
            <person name="Dodds P.N."/>
            <person name="Hirsch C.D."/>
            <person name="Kianian S.F."/>
            <person name="Figueroa M."/>
        </authorList>
    </citation>
    <scope>NUCLEOTIDE SEQUENCE [LARGE SCALE GENOMIC DNA]</scope>
    <source>
        <strain evidence="3">12NC29</strain>
    </source>
</reference>
<dbReference type="EMBL" id="PGCJ01000006">
    <property type="protein sequence ID" value="PLW58015.1"/>
    <property type="molecule type" value="Genomic_DNA"/>
</dbReference>
<protein>
    <recommendedName>
        <fullName evidence="5">RxLR effector protein</fullName>
    </recommendedName>
</protein>
<feature type="chain" id="PRO_5014607150" description="RxLR effector protein" evidence="2">
    <location>
        <begin position="22"/>
        <end position="116"/>
    </location>
</feature>
<dbReference type="AlphaFoldDB" id="A0A2N5W711"/>
<organism evidence="3 4">
    <name type="scientific">Puccinia coronata f. sp. avenae</name>
    <dbReference type="NCBI Taxonomy" id="200324"/>
    <lineage>
        <taxon>Eukaryota</taxon>
        <taxon>Fungi</taxon>
        <taxon>Dikarya</taxon>
        <taxon>Basidiomycota</taxon>
        <taxon>Pucciniomycotina</taxon>
        <taxon>Pucciniomycetes</taxon>
        <taxon>Pucciniales</taxon>
        <taxon>Pucciniaceae</taxon>
        <taxon>Puccinia</taxon>
    </lineage>
</organism>
<gene>
    <name evidence="3" type="ORF">PCANC_00699</name>
</gene>
<keyword evidence="4" id="KW-1185">Reference proteome</keyword>
<accession>A0A2N5W711</accession>
<evidence type="ECO:0000313" key="3">
    <source>
        <dbReference type="EMBL" id="PLW58015.1"/>
    </source>
</evidence>
<feature type="region of interest" description="Disordered" evidence="1">
    <location>
        <begin position="43"/>
        <end position="64"/>
    </location>
</feature>
<feature type="signal peptide" evidence="2">
    <location>
        <begin position="1"/>
        <end position="21"/>
    </location>
</feature>
<keyword evidence="2" id="KW-0732">Signal</keyword>
<name>A0A2N5W711_9BASI</name>